<reference evidence="3" key="1">
    <citation type="submission" date="2016-06" db="UniProtKB">
        <authorList>
            <consortium name="WormBaseParasite"/>
        </authorList>
    </citation>
    <scope>IDENTIFICATION</scope>
</reference>
<dbReference type="Proteomes" id="UP000279833">
    <property type="component" value="Unassembled WGS sequence"/>
</dbReference>
<dbReference type="EMBL" id="UZAK01006387">
    <property type="protein sequence ID" value="VDO90122.1"/>
    <property type="molecule type" value="Genomic_DNA"/>
</dbReference>
<organism evidence="3">
    <name type="scientific">Schistosoma curassoni</name>
    <dbReference type="NCBI Taxonomy" id="6186"/>
    <lineage>
        <taxon>Eukaryota</taxon>
        <taxon>Metazoa</taxon>
        <taxon>Spiralia</taxon>
        <taxon>Lophotrochozoa</taxon>
        <taxon>Platyhelminthes</taxon>
        <taxon>Trematoda</taxon>
        <taxon>Digenea</taxon>
        <taxon>Strigeidida</taxon>
        <taxon>Schistosomatoidea</taxon>
        <taxon>Schistosomatidae</taxon>
        <taxon>Schistosoma</taxon>
    </lineage>
</organism>
<evidence type="ECO:0000313" key="1">
    <source>
        <dbReference type="EMBL" id="VDO90122.1"/>
    </source>
</evidence>
<dbReference type="AlphaFoldDB" id="A0A183JPJ5"/>
<protein>
    <submittedName>
        <fullName evidence="3">Reverse transcriptase domain-containing protein</fullName>
    </submittedName>
</protein>
<sequence>MQEKTTSVTASSAAVGLNIHKEKSRILRHNTARINRITLDGKDSEDVKSLIYLGSIIDEHRGSDEDVNALIGKAREEVLQLENIWNLK</sequence>
<keyword evidence="2" id="KW-1185">Reference proteome</keyword>
<evidence type="ECO:0000313" key="3">
    <source>
        <dbReference type="WBParaSite" id="SCUD_0000463201-mRNA-1"/>
    </source>
</evidence>
<gene>
    <name evidence="1" type="ORF">SCUD_LOCUS4633</name>
</gene>
<dbReference type="WBParaSite" id="SCUD_0000463201-mRNA-1">
    <property type="protein sequence ID" value="SCUD_0000463201-mRNA-1"/>
    <property type="gene ID" value="SCUD_0000463201"/>
</dbReference>
<reference evidence="1 2" key="2">
    <citation type="submission" date="2018-11" db="EMBL/GenBank/DDBJ databases">
        <authorList>
            <consortium name="Pathogen Informatics"/>
        </authorList>
    </citation>
    <scope>NUCLEOTIDE SEQUENCE [LARGE SCALE GENOMIC DNA]</scope>
    <source>
        <strain evidence="1">Dakar</strain>
        <strain evidence="2">Dakar, Senegal</strain>
    </source>
</reference>
<evidence type="ECO:0000313" key="2">
    <source>
        <dbReference type="Proteomes" id="UP000279833"/>
    </source>
</evidence>
<name>A0A183JPJ5_9TREM</name>
<accession>A0A183JPJ5</accession>
<proteinExistence type="predicted"/>